<gene>
    <name evidence="1" type="ORF">MTR67_030613</name>
</gene>
<dbReference type="Proteomes" id="UP001234989">
    <property type="component" value="Chromosome 7"/>
</dbReference>
<keyword evidence="2" id="KW-1185">Reference proteome</keyword>
<dbReference type="EMBL" id="CP133618">
    <property type="protein sequence ID" value="WMV37228.1"/>
    <property type="molecule type" value="Genomic_DNA"/>
</dbReference>
<protein>
    <submittedName>
        <fullName evidence="1">Uncharacterized protein</fullName>
    </submittedName>
</protein>
<evidence type="ECO:0000313" key="2">
    <source>
        <dbReference type="Proteomes" id="UP001234989"/>
    </source>
</evidence>
<accession>A0AAF0R9P0</accession>
<proteinExistence type="predicted"/>
<sequence>MLTEKGRGMMWTLKHLNQDKVLFMEDECSNQAAVSVIEFNYRYLGCDKAMSSGETS</sequence>
<organism evidence="1 2">
    <name type="scientific">Solanum verrucosum</name>
    <dbReference type="NCBI Taxonomy" id="315347"/>
    <lineage>
        <taxon>Eukaryota</taxon>
        <taxon>Viridiplantae</taxon>
        <taxon>Streptophyta</taxon>
        <taxon>Embryophyta</taxon>
        <taxon>Tracheophyta</taxon>
        <taxon>Spermatophyta</taxon>
        <taxon>Magnoliopsida</taxon>
        <taxon>eudicotyledons</taxon>
        <taxon>Gunneridae</taxon>
        <taxon>Pentapetalae</taxon>
        <taxon>asterids</taxon>
        <taxon>lamiids</taxon>
        <taxon>Solanales</taxon>
        <taxon>Solanaceae</taxon>
        <taxon>Solanoideae</taxon>
        <taxon>Solaneae</taxon>
        <taxon>Solanum</taxon>
    </lineage>
</organism>
<dbReference type="AlphaFoldDB" id="A0AAF0R9P0"/>
<name>A0AAF0R9P0_SOLVR</name>
<reference evidence="1" key="1">
    <citation type="submission" date="2023-08" db="EMBL/GenBank/DDBJ databases">
        <title>A de novo genome assembly of Solanum verrucosum Schlechtendal, a Mexican diploid species geographically isolated from the other diploid A-genome species in potato relatives.</title>
        <authorList>
            <person name="Hosaka K."/>
        </authorList>
    </citation>
    <scope>NUCLEOTIDE SEQUENCE</scope>
    <source>
        <tissue evidence="1">Young leaves</tissue>
    </source>
</reference>
<evidence type="ECO:0000313" key="1">
    <source>
        <dbReference type="EMBL" id="WMV37228.1"/>
    </source>
</evidence>